<dbReference type="Proteomes" id="UP000588098">
    <property type="component" value="Unassembled WGS sequence"/>
</dbReference>
<dbReference type="EMBL" id="JACHJL010000004">
    <property type="protein sequence ID" value="MBB5935129.1"/>
    <property type="molecule type" value="Genomic_DNA"/>
</dbReference>
<reference evidence="2 3" key="1">
    <citation type="submission" date="2020-08" db="EMBL/GenBank/DDBJ databases">
        <title>Genomic Encyclopedia of Type Strains, Phase III (KMG-III): the genomes of soil and plant-associated and newly described type strains.</title>
        <authorList>
            <person name="Whitman W."/>
        </authorList>
    </citation>
    <scope>NUCLEOTIDE SEQUENCE [LARGE SCALE GENOMIC DNA]</scope>
    <source>
        <strain evidence="2 3">CECT 8305</strain>
    </source>
</reference>
<keyword evidence="3" id="KW-1185">Reference proteome</keyword>
<organism evidence="2 3">
    <name type="scientific">Streptomyces zagrosensis</name>
    <dbReference type="NCBI Taxonomy" id="1042984"/>
    <lineage>
        <taxon>Bacteria</taxon>
        <taxon>Bacillati</taxon>
        <taxon>Actinomycetota</taxon>
        <taxon>Actinomycetes</taxon>
        <taxon>Kitasatosporales</taxon>
        <taxon>Streptomycetaceae</taxon>
        <taxon>Streptomyces</taxon>
    </lineage>
</organism>
<evidence type="ECO:0000313" key="3">
    <source>
        <dbReference type="Proteomes" id="UP000588098"/>
    </source>
</evidence>
<feature type="compositionally biased region" description="Pro residues" evidence="1">
    <location>
        <begin position="234"/>
        <end position="250"/>
    </location>
</feature>
<sequence>MVTSAGADWLASASAFPRSVHALWSARPTAPSVLPCGTAFDVVSAPALFGCRMVDRLWSDGPGSGPVAVQRGRVLMFTRPGVAQRLPALLSWEEWGAGVPPLLCHGVGDAVTIPPLRAPEPPGLDGVTQSDGPLMDAFLAHRAGPGGHPANGPHHDPADPAPALELLSDVATPYATRLEHQHQAHPGLPRPGHHVRGEGAVPAYDAYGAELQHSPTPSGQGASGRAHPRMAAPGPHPLDAPRTPASPGPQEPQGLAGPTGLAGLEGLGGLEGLATPAESAGRRRSPAPGSASRWLVAPEVRHPWLPGPEVLLWACVRAVRSQARSAAAGTAVTRAGAARRG</sequence>
<gene>
    <name evidence="2" type="ORF">FHS42_002179</name>
</gene>
<evidence type="ECO:0000313" key="2">
    <source>
        <dbReference type="EMBL" id="MBB5935129.1"/>
    </source>
</evidence>
<evidence type="ECO:0000256" key="1">
    <source>
        <dbReference type="SAM" id="MobiDB-lite"/>
    </source>
</evidence>
<protein>
    <recommendedName>
        <fullName evidence="4">DNA primase/polymerase bifunctional N-terminal domain-containing protein</fullName>
    </recommendedName>
</protein>
<evidence type="ECO:0008006" key="4">
    <source>
        <dbReference type="Google" id="ProtNLM"/>
    </source>
</evidence>
<name>A0A7W9UYU6_9ACTN</name>
<dbReference type="AlphaFoldDB" id="A0A7W9UYU6"/>
<feature type="region of interest" description="Disordered" evidence="1">
    <location>
        <begin position="180"/>
        <end position="199"/>
    </location>
</feature>
<comment type="caution">
    <text evidence="2">The sequence shown here is derived from an EMBL/GenBank/DDBJ whole genome shotgun (WGS) entry which is preliminary data.</text>
</comment>
<feature type="region of interest" description="Disordered" evidence="1">
    <location>
        <begin position="210"/>
        <end position="291"/>
    </location>
</feature>
<accession>A0A7W9UYU6</accession>
<proteinExistence type="predicted"/>